<feature type="chain" id="PRO_5035809358" evidence="1">
    <location>
        <begin position="19"/>
        <end position="359"/>
    </location>
</feature>
<dbReference type="SUPFAM" id="SSF55797">
    <property type="entry name" value="PR-1-like"/>
    <property type="match status" value="1"/>
</dbReference>
<dbReference type="Proteomes" id="UP000807504">
    <property type="component" value="Unassembled WGS sequence"/>
</dbReference>
<accession>A0A8T0E288</accession>
<comment type="caution">
    <text evidence="3">The sequence shown here is derived from an EMBL/GenBank/DDBJ whole genome shotgun (WGS) entry which is preliminary data.</text>
</comment>
<feature type="domain" description="SCP" evidence="2">
    <location>
        <begin position="52"/>
        <end position="161"/>
    </location>
</feature>
<reference evidence="3" key="1">
    <citation type="journal article" date="2020" name="bioRxiv">
        <title>Chromosome-level reference genome of the European wasp spider Argiope bruennichi: a resource for studies on range expansion and evolutionary adaptation.</title>
        <authorList>
            <person name="Sheffer M.M."/>
            <person name="Hoppe A."/>
            <person name="Krehenwinkel H."/>
            <person name="Uhl G."/>
            <person name="Kuss A.W."/>
            <person name="Jensen L."/>
            <person name="Jensen C."/>
            <person name="Gillespie R.G."/>
            <person name="Hoff K.J."/>
            <person name="Prost S."/>
        </authorList>
    </citation>
    <scope>NUCLEOTIDE SEQUENCE</scope>
</reference>
<evidence type="ECO:0000256" key="1">
    <source>
        <dbReference type="SAM" id="SignalP"/>
    </source>
</evidence>
<protein>
    <submittedName>
        <fullName evidence="3">CRISP/Allergen/PR-1 like protein</fullName>
    </submittedName>
</protein>
<keyword evidence="4" id="KW-1185">Reference proteome</keyword>
<dbReference type="CDD" id="cd05380">
    <property type="entry name" value="CAP_euk"/>
    <property type="match status" value="1"/>
</dbReference>
<dbReference type="InterPro" id="IPR014044">
    <property type="entry name" value="CAP_dom"/>
</dbReference>
<evidence type="ECO:0000259" key="2">
    <source>
        <dbReference type="SMART" id="SM00198"/>
    </source>
</evidence>
<dbReference type="AlphaFoldDB" id="A0A8T0E288"/>
<proteinExistence type="predicted"/>
<dbReference type="PRINTS" id="PR00838">
    <property type="entry name" value="V5ALLERGEN"/>
</dbReference>
<name>A0A8T0E288_ARGBR</name>
<dbReference type="SMART" id="SM00198">
    <property type="entry name" value="SCP"/>
    <property type="match status" value="1"/>
</dbReference>
<keyword evidence="1" id="KW-0732">Signal</keyword>
<reference evidence="3" key="2">
    <citation type="submission" date="2020-06" db="EMBL/GenBank/DDBJ databases">
        <authorList>
            <person name="Sheffer M."/>
        </authorList>
    </citation>
    <scope>NUCLEOTIDE SEQUENCE</scope>
</reference>
<dbReference type="InterPro" id="IPR035940">
    <property type="entry name" value="CAP_sf"/>
</dbReference>
<evidence type="ECO:0000313" key="4">
    <source>
        <dbReference type="Proteomes" id="UP000807504"/>
    </source>
</evidence>
<dbReference type="EMBL" id="JABXBU010002231">
    <property type="protein sequence ID" value="KAF8764812.1"/>
    <property type="molecule type" value="Genomic_DNA"/>
</dbReference>
<dbReference type="Gene3D" id="3.40.33.10">
    <property type="entry name" value="CAP"/>
    <property type="match status" value="1"/>
</dbReference>
<organism evidence="3 4">
    <name type="scientific">Argiope bruennichi</name>
    <name type="common">Wasp spider</name>
    <name type="synonym">Aranea bruennichi</name>
    <dbReference type="NCBI Taxonomy" id="94029"/>
    <lineage>
        <taxon>Eukaryota</taxon>
        <taxon>Metazoa</taxon>
        <taxon>Ecdysozoa</taxon>
        <taxon>Arthropoda</taxon>
        <taxon>Chelicerata</taxon>
        <taxon>Arachnida</taxon>
        <taxon>Araneae</taxon>
        <taxon>Araneomorphae</taxon>
        <taxon>Entelegynae</taxon>
        <taxon>Araneoidea</taxon>
        <taxon>Araneidae</taxon>
        <taxon>Argiope</taxon>
    </lineage>
</organism>
<sequence>MRTFSIVVIFCLVGWSNSQKCPARYRRFSPRHSFCLPPNPTCEIQRTGVSEQDKELILRLHNQFRSKVAMGNEHRSLGGSMPQAADMLQMVWDEELAAVAQKWTENCNWGHDCQECRAVENLLGQNLFIQDWTPCESHGCIQLSSEPNWRLAITFLGNIETQPVYKQGQPCSACPTNTQCSTTSEGANSFPGLCKMVDQNTAPAYPKSSRSLFLCGSMNNDNSNCEYEGEGHGQLKSVHSVGGNYRSIVLNGGQSINFTFVSPIVPRGSTSCLSVIFRKGPLDASRKDRSKFQANFKLGFGTVPPMDIDTKTTVFQTKFQKKLQWRMKTKLGFTFSVPRGAGKHVLDIGRIEAFDGSCS</sequence>
<feature type="signal peptide" evidence="1">
    <location>
        <begin position="1"/>
        <end position="18"/>
    </location>
</feature>
<dbReference type="Pfam" id="PF00188">
    <property type="entry name" value="CAP"/>
    <property type="match status" value="1"/>
</dbReference>
<evidence type="ECO:0000313" key="3">
    <source>
        <dbReference type="EMBL" id="KAF8764812.1"/>
    </source>
</evidence>
<dbReference type="InterPro" id="IPR002413">
    <property type="entry name" value="V5_allergen-like"/>
</dbReference>
<gene>
    <name evidence="3" type="ORF">HNY73_022858</name>
</gene>